<dbReference type="SUPFAM" id="SSF48695">
    <property type="entry name" value="Multiheme cytochromes"/>
    <property type="match status" value="1"/>
</dbReference>
<organism evidence="4 5">
    <name type="scientific">Granulicella aggregans</name>
    <dbReference type="NCBI Taxonomy" id="474949"/>
    <lineage>
        <taxon>Bacteria</taxon>
        <taxon>Pseudomonadati</taxon>
        <taxon>Acidobacteriota</taxon>
        <taxon>Terriglobia</taxon>
        <taxon>Terriglobales</taxon>
        <taxon>Acidobacteriaceae</taxon>
        <taxon>Granulicella</taxon>
    </lineage>
</organism>
<evidence type="ECO:0000313" key="4">
    <source>
        <dbReference type="EMBL" id="MBB5060687.1"/>
    </source>
</evidence>
<dbReference type="AlphaFoldDB" id="A0A7W7ZJ04"/>
<dbReference type="Gene3D" id="1.10.1130.10">
    <property type="entry name" value="Flavocytochrome C3, Chain A"/>
    <property type="match status" value="2"/>
</dbReference>
<comment type="caution">
    <text evidence="4">The sequence shown here is derived from an EMBL/GenBank/DDBJ whole genome shotgun (WGS) entry which is preliminary data.</text>
</comment>
<dbReference type="InterPro" id="IPR036280">
    <property type="entry name" value="Multihaem_cyt_sf"/>
</dbReference>
<dbReference type="EMBL" id="JACHIP010000017">
    <property type="protein sequence ID" value="MBB5060687.1"/>
    <property type="molecule type" value="Genomic_DNA"/>
</dbReference>
<dbReference type="Proteomes" id="UP000540989">
    <property type="component" value="Unassembled WGS sequence"/>
</dbReference>
<accession>A0A7W7ZJ04</accession>
<dbReference type="PANTHER" id="PTHR35038:SF8">
    <property type="entry name" value="C-TYPE POLYHEME CYTOCHROME OMCC"/>
    <property type="match status" value="1"/>
</dbReference>
<name>A0A7W7ZJ04_9BACT</name>
<protein>
    <submittedName>
        <fullName evidence="4">Mono/diheme cytochrome c family protein</fullName>
    </submittedName>
</protein>
<sequence length="377" mass="39813">MGTVTFCYARSDQNRATTPATSLTTQERIYASAFWPTKGDAGADEFAGEAVCEKCHAGIASLQHRTPMYHAATPATRLALKAPLKFQESTFSYSVEQGSSGSIYSVNSSSTAIAWAFGNAETGQTYLLKGSEGYTESRLSYYTSLGGLDVTVGHSGQVPSSPKAAFGHELTFETAQRCFACHTTGSTLSNVFVPEKAVAGVTCEACHGPGAAHVASAKAAKRTETIAGITNPASMSPADSVDFCGSCHRSFADVAVFMPANLGATAVRFQPFRLERSRCWGKTGDDRITCIACHDPHKPLVRESAAYDRNCLACHSPGKSGSNRQPASSSTSSASAPSCKVATSNCVSCHMPKVQVPQTHASFTDHEIRIVRAGAPR</sequence>
<evidence type="ECO:0000256" key="2">
    <source>
        <dbReference type="SAM" id="MobiDB-lite"/>
    </source>
</evidence>
<dbReference type="PANTHER" id="PTHR35038">
    <property type="entry name" value="DISSIMILATORY SULFITE REDUCTASE SIRA"/>
    <property type="match status" value="1"/>
</dbReference>
<dbReference type="Pfam" id="PF13435">
    <property type="entry name" value="Cytochrome_C554"/>
    <property type="match status" value="1"/>
</dbReference>
<evidence type="ECO:0000256" key="1">
    <source>
        <dbReference type="ARBA" id="ARBA00022729"/>
    </source>
</evidence>
<feature type="domain" description="Cytochrome c-552/4" evidence="3">
    <location>
        <begin position="169"/>
        <end position="208"/>
    </location>
</feature>
<dbReference type="RefSeq" id="WP_184223118.1">
    <property type="nucleotide sequence ID" value="NZ_JACHIP010000017.1"/>
</dbReference>
<feature type="region of interest" description="Disordered" evidence="2">
    <location>
        <begin position="317"/>
        <end position="338"/>
    </location>
</feature>
<gene>
    <name evidence="4" type="ORF">HDF16_005423</name>
</gene>
<feature type="compositionally biased region" description="Low complexity" evidence="2">
    <location>
        <begin position="326"/>
        <end position="338"/>
    </location>
</feature>
<evidence type="ECO:0000259" key="3">
    <source>
        <dbReference type="Pfam" id="PF13435"/>
    </source>
</evidence>
<proteinExistence type="predicted"/>
<evidence type="ECO:0000313" key="5">
    <source>
        <dbReference type="Proteomes" id="UP000540989"/>
    </source>
</evidence>
<keyword evidence="1" id="KW-0732">Signal</keyword>
<dbReference type="InterPro" id="IPR051829">
    <property type="entry name" value="Multiheme_Cytochr_ET"/>
</dbReference>
<reference evidence="4 5" key="1">
    <citation type="submission" date="2020-08" db="EMBL/GenBank/DDBJ databases">
        <title>Genomic Encyclopedia of Type Strains, Phase IV (KMG-V): Genome sequencing to study the core and pangenomes of soil and plant-associated prokaryotes.</title>
        <authorList>
            <person name="Whitman W."/>
        </authorList>
    </citation>
    <scope>NUCLEOTIDE SEQUENCE [LARGE SCALE GENOMIC DNA]</scope>
    <source>
        <strain evidence="4 5">M8UP14</strain>
    </source>
</reference>
<dbReference type="InterPro" id="IPR023155">
    <property type="entry name" value="Cyt_c-552/4"/>
</dbReference>
<keyword evidence="5" id="KW-1185">Reference proteome</keyword>